<dbReference type="OrthoDB" id="3540489at2759"/>
<dbReference type="Pfam" id="PF20150">
    <property type="entry name" value="2EXR"/>
    <property type="match status" value="1"/>
</dbReference>
<evidence type="ECO:0000259" key="1">
    <source>
        <dbReference type="Pfam" id="PF20150"/>
    </source>
</evidence>
<feature type="domain" description="2EXR" evidence="1">
    <location>
        <begin position="160"/>
        <end position="228"/>
    </location>
</feature>
<dbReference type="PANTHER" id="PTHR42085">
    <property type="entry name" value="F-BOX DOMAIN-CONTAINING PROTEIN"/>
    <property type="match status" value="1"/>
</dbReference>
<dbReference type="InterPro" id="IPR045518">
    <property type="entry name" value="2EXR"/>
</dbReference>
<accession>K1W4N7</accession>
<dbReference type="InterPro" id="IPR038883">
    <property type="entry name" value="AN11006-like"/>
</dbReference>
<organism evidence="2 3">
    <name type="scientific">Marssonina brunnea f. sp. multigermtubi (strain MB_m1)</name>
    <name type="common">Marssonina leaf spot fungus</name>
    <dbReference type="NCBI Taxonomy" id="1072389"/>
    <lineage>
        <taxon>Eukaryota</taxon>
        <taxon>Fungi</taxon>
        <taxon>Dikarya</taxon>
        <taxon>Ascomycota</taxon>
        <taxon>Pezizomycotina</taxon>
        <taxon>Leotiomycetes</taxon>
        <taxon>Helotiales</taxon>
        <taxon>Drepanopezizaceae</taxon>
        <taxon>Drepanopeziza</taxon>
    </lineage>
</organism>
<proteinExistence type="predicted"/>
<evidence type="ECO:0000313" key="2">
    <source>
        <dbReference type="EMBL" id="EKD11915.1"/>
    </source>
</evidence>
<dbReference type="InParanoid" id="K1W4N7"/>
<keyword evidence="3" id="KW-1185">Reference proteome</keyword>
<protein>
    <recommendedName>
        <fullName evidence="1">2EXR domain-containing protein</fullName>
    </recommendedName>
</protein>
<evidence type="ECO:0000313" key="3">
    <source>
        <dbReference type="Proteomes" id="UP000006753"/>
    </source>
</evidence>
<gene>
    <name evidence="2" type="ORF">MBM_09938</name>
</gene>
<name>K1W4N7_MARBU</name>
<dbReference type="PANTHER" id="PTHR42085:SF2">
    <property type="entry name" value="F-BOX DOMAIN-CONTAINING PROTEIN"/>
    <property type="match status" value="1"/>
</dbReference>
<dbReference type="AlphaFoldDB" id="K1W4N7"/>
<reference evidence="2 3" key="1">
    <citation type="journal article" date="2012" name="BMC Genomics">
        <title>Sequencing the genome of Marssonina brunnea reveals fungus-poplar co-evolution.</title>
        <authorList>
            <person name="Zhu S."/>
            <person name="Cao Y.-Z."/>
            <person name="Jiang C."/>
            <person name="Tan B.-Y."/>
            <person name="Wang Z."/>
            <person name="Feng S."/>
            <person name="Zhang L."/>
            <person name="Su X.-H."/>
            <person name="Brejova B."/>
            <person name="Vinar T."/>
            <person name="Xu M."/>
            <person name="Wang M.-X."/>
            <person name="Zhang S.-G."/>
            <person name="Huang M.-R."/>
            <person name="Wu R."/>
            <person name="Zhou Y."/>
        </authorList>
    </citation>
    <scope>NUCLEOTIDE SEQUENCE [LARGE SCALE GENOMIC DNA]</scope>
    <source>
        <strain evidence="2 3">MB_m1</strain>
    </source>
</reference>
<dbReference type="EMBL" id="JH921478">
    <property type="protein sequence ID" value="EKD11915.1"/>
    <property type="molecule type" value="Genomic_DNA"/>
</dbReference>
<dbReference type="KEGG" id="mbe:MBM_09938"/>
<dbReference type="Proteomes" id="UP000006753">
    <property type="component" value="Unassembled WGS sequence"/>
</dbReference>
<dbReference type="HOGENOM" id="CLU_735825_0_0_1"/>
<sequence>MAGLADGRIRLRLSVSVLGGKQEREKGRGEDMRQMNVTTEQRSFHGRMGGISNQRGIWASRGEGDFPASPDFGASQGQAVLRDSLPHWYNLRSPGSPDSEPEFQQYQVTSRYLHVTLVSKAKPTYRQQCSNRCSLTMNDCERKGLTPMAYDTIMNKSCFRFMDLPVELRLEIYSCLLVSPDDIRIPAECEAPLASTTGSHEEEHEEKSHPAHAILQTCKLVSEEAIPIFYGMNTFIICLGRVLPPLPSSFPPRRDPTPLFKLTKACMNKIATEQHKQPFFVHNFRWSTLLCMNTVKFHSNGYQQIVTVPNHIGARPYFTCSGYDLIAVLKGTAVLYSPDGPNENMALSISSWVSTKVLYLELDAIQQEMEAILSAE</sequence>